<keyword evidence="2" id="KW-1185">Reference proteome</keyword>
<name>A0A1G9JSI0_9RHOB</name>
<dbReference type="EMBL" id="FNGE01000010">
    <property type="protein sequence ID" value="SDL40332.1"/>
    <property type="molecule type" value="Genomic_DNA"/>
</dbReference>
<reference evidence="2" key="1">
    <citation type="submission" date="2016-10" db="EMBL/GenBank/DDBJ databases">
        <authorList>
            <person name="Varghese N."/>
            <person name="Submissions S."/>
        </authorList>
    </citation>
    <scope>NUCLEOTIDE SEQUENCE [LARGE SCALE GENOMIC DNA]</scope>
    <source>
        <strain evidence="2">CGMCC 1.7655</strain>
    </source>
</reference>
<gene>
    <name evidence="1" type="ORF">SAMN04487971_11027</name>
</gene>
<dbReference type="STRING" id="525640.SAMN04487971_11027"/>
<evidence type="ECO:0000313" key="1">
    <source>
        <dbReference type="EMBL" id="SDL40332.1"/>
    </source>
</evidence>
<evidence type="ECO:0000313" key="2">
    <source>
        <dbReference type="Proteomes" id="UP000199555"/>
    </source>
</evidence>
<organism evidence="1 2">
    <name type="scientific">Paracoccus chinensis</name>
    <dbReference type="NCBI Taxonomy" id="525640"/>
    <lineage>
        <taxon>Bacteria</taxon>
        <taxon>Pseudomonadati</taxon>
        <taxon>Pseudomonadota</taxon>
        <taxon>Alphaproteobacteria</taxon>
        <taxon>Rhodobacterales</taxon>
        <taxon>Paracoccaceae</taxon>
        <taxon>Paracoccus</taxon>
    </lineage>
</organism>
<proteinExistence type="predicted"/>
<sequence>MLVLALSGAALVARRAGGWRRWFARLRCPLAGRLHVEVARVSVAGPVLSSATALWTASTFDLLPDGAGTPAFPVEVSGRSGMDLGAMAALRELPVSALRSLSLVDPNDPTDA</sequence>
<protein>
    <submittedName>
        <fullName evidence="1">Sulfite reductase (NADPH) flavoprotein alpha-component</fullName>
    </submittedName>
</protein>
<dbReference type="Proteomes" id="UP000199555">
    <property type="component" value="Unassembled WGS sequence"/>
</dbReference>
<accession>A0A1G9JSI0</accession>
<dbReference type="AlphaFoldDB" id="A0A1G9JSI0"/>